<dbReference type="PANTHER" id="PTHR11748">
    <property type="entry name" value="D-LACTATE DEHYDROGENASE"/>
    <property type="match status" value="1"/>
</dbReference>
<keyword evidence="7" id="KW-0560">Oxidoreductase</keyword>
<sequence>MSFASLRSPHAVSRIASRAQLHTRVITRTPVRQHRRSSTLTSGSSLSSWSTVSVLSIAAGAAVLGYGVSAVFAGRTASPSSEPANIFDIPEPQYASLAQMEAAIAEIRTALAGEQDGADMISTDEDDLHAHGYSSWATINPDTLPVAVAYPRCTAHVSVIARICNKHRVPVIAYSGGTSIEGNFSAPYGGVSVDFAYMDKIVELHEADLDVVVQPSVGWQDLNAELERRGSKLFFPIDPGPSAKIGGMVGTNCSGTHAVRYGTMKDWVVNLTVVLADGTVIKTRKRPRKSSAGYNLNGIFVGSEGTLGLVTEAATLKLAIVPEHNSVAVVTFPTIRDAAAAAADVMQAGIPVAAMELMDENQMKVVNDVGSTAPRVWKEMPTLFFKFAGSKLMVADCIDRVQDISRQHNSGWFEFAKNAEDQKVLWSARKEALWSILSLRKDKEELWSTDVAVPLSRLADIIVESQKDSKGVGSYRSFLGHVGDGNFHESIIYDTTNAAETARVKACVKRMVDRAMEMDGTCTGEHAVGMAKKEYLVKELGLETIGVMKAIKKSLDPNWIMNPGKIMDLPDGKKK</sequence>
<evidence type="ECO:0000313" key="12">
    <source>
        <dbReference type="EMBL" id="KKA27968.1"/>
    </source>
</evidence>
<dbReference type="EC" id="1.1.2.4" evidence="9"/>
<dbReference type="Pfam" id="PF02913">
    <property type="entry name" value="FAD-oxidase_C"/>
    <property type="match status" value="1"/>
</dbReference>
<evidence type="ECO:0000313" key="13">
    <source>
        <dbReference type="Proteomes" id="UP000033483"/>
    </source>
</evidence>
<comment type="cofactor">
    <cofactor evidence="1">
        <name>FAD</name>
        <dbReference type="ChEBI" id="CHEBI:57692"/>
    </cofactor>
</comment>
<dbReference type="FunFam" id="3.30.70.2740:FF:000001">
    <property type="entry name" value="D-lactate dehydrogenase mitochondrial"/>
    <property type="match status" value="1"/>
</dbReference>
<evidence type="ECO:0000256" key="5">
    <source>
        <dbReference type="ARBA" id="ARBA00022827"/>
    </source>
</evidence>
<dbReference type="InterPro" id="IPR016166">
    <property type="entry name" value="FAD-bd_PCMH"/>
</dbReference>
<dbReference type="GO" id="GO:0008720">
    <property type="term" value="F:D-lactate dehydrogenase (NAD+) activity"/>
    <property type="evidence" value="ECO:0007669"/>
    <property type="project" value="TreeGrafter"/>
</dbReference>
<comment type="subcellular location">
    <subcellularLocation>
        <location evidence="2">Mitochondrion</location>
    </subcellularLocation>
</comment>
<dbReference type="InterPro" id="IPR016169">
    <property type="entry name" value="FAD-bd_PCMH_sub2"/>
</dbReference>
<dbReference type="GO" id="GO:0071949">
    <property type="term" value="F:FAD binding"/>
    <property type="evidence" value="ECO:0007669"/>
    <property type="project" value="InterPro"/>
</dbReference>
<dbReference type="FunFam" id="3.30.465.10:FF:000014">
    <property type="entry name" value="D-lactate dehydrogenase (Cytochrome), putative"/>
    <property type="match status" value="1"/>
</dbReference>
<dbReference type="AlphaFoldDB" id="A0A0F4ZDK8"/>
<evidence type="ECO:0000256" key="8">
    <source>
        <dbReference type="ARBA" id="ARBA00023128"/>
    </source>
</evidence>
<dbReference type="PROSITE" id="PS51387">
    <property type="entry name" value="FAD_PCMH"/>
    <property type="match status" value="1"/>
</dbReference>
<dbReference type="Gene3D" id="1.10.45.10">
    <property type="entry name" value="Vanillyl-alcohol Oxidase, Chain A, domain 4"/>
    <property type="match status" value="1"/>
</dbReference>
<dbReference type="SUPFAM" id="SSF55103">
    <property type="entry name" value="FAD-linked oxidases, C-terminal domain"/>
    <property type="match status" value="1"/>
</dbReference>
<dbReference type="GO" id="GO:0005739">
    <property type="term" value="C:mitochondrion"/>
    <property type="evidence" value="ECO:0007669"/>
    <property type="project" value="UniProtKB-SubCell"/>
</dbReference>
<dbReference type="GO" id="GO:0004458">
    <property type="term" value="F:D-lactate dehydrogenase (cytochrome) activity"/>
    <property type="evidence" value="ECO:0007669"/>
    <property type="project" value="UniProtKB-EC"/>
</dbReference>
<dbReference type="InterPro" id="IPR006094">
    <property type="entry name" value="Oxid_FAD_bind_N"/>
</dbReference>
<dbReference type="SUPFAM" id="SSF56176">
    <property type="entry name" value="FAD-binding/transporter-associated domain-like"/>
    <property type="match status" value="1"/>
</dbReference>
<name>A0A0F4ZDK8_9PEZI</name>
<organism evidence="12 13">
    <name type="scientific">Thielaviopsis punctulata</name>
    <dbReference type="NCBI Taxonomy" id="72032"/>
    <lineage>
        <taxon>Eukaryota</taxon>
        <taxon>Fungi</taxon>
        <taxon>Dikarya</taxon>
        <taxon>Ascomycota</taxon>
        <taxon>Pezizomycotina</taxon>
        <taxon>Sordariomycetes</taxon>
        <taxon>Hypocreomycetidae</taxon>
        <taxon>Microascales</taxon>
        <taxon>Ceratocystidaceae</taxon>
        <taxon>Thielaviopsis</taxon>
    </lineage>
</organism>
<evidence type="ECO:0000256" key="2">
    <source>
        <dbReference type="ARBA" id="ARBA00004173"/>
    </source>
</evidence>
<evidence type="ECO:0000259" key="11">
    <source>
        <dbReference type="PROSITE" id="PS51387"/>
    </source>
</evidence>
<evidence type="ECO:0000256" key="6">
    <source>
        <dbReference type="ARBA" id="ARBA00022946"/>
    </source>
</evidence>
<evidence type="ECO:0000256" key="7">
    <source>
        <dbReference type="ARBA" id="ARBA00023002"/>
    </source>
</evidence>
<dbReference type="InterPro" id="IPR016171">
    <property type="entry name" value="Vanillyl_alc_oxidase_C-sub2"/>
</dbReference>
<evidence type="ECO:0000256" key="4">
    <source>
        <dbReference type="ARBA" id="ARBA00022630"/>
    </source>
</evidence>
<dbReference type="EMBL" id="LAEV01001486">
    <property type="protein sequence ID" value="KKA27968.1"/>
    <property type="molecule type" value="Genomic_DNA"/>
</dbReference>
<proteinExistence type="inferred from homology"/>
<keyword evidence="4" id="KW-0285">Flavoprotein</keyword>
<comment type="catalytic activity">
    <reaction evidence="10">
        <text>(R)-lactate + 2 Fe(III)-[cytochrome c] = 2 Fe(II)-[cytochrome c] + pyruvate + 2 H(+)</text>
        <dbReference type="Rhea" id="RHEA:13521"/>
        <dbReference type="Rhea" id="RHEA-COMP:10350"/>
        <dbReference type="Rhea" id="RHEA-COMP:14399"/>
        <dbReference type="ChEBI" id="CHEBI:15361"/>
        <dbReference type="ChEBI" id="CHEBI:15378"/>
        <dbReference type="ChEBI" id="CHEBI:16004"/>
        <dbReference type="ChEBI" id="CHEBI:29033"/>
        <dbReference type="ChEBI" id="CHEBI:29034"/>
        <dbReference type="EC" id="1.1.2.4"/>
    </reaction>
</comment>
<dbReference type="GO" id="GO:1903457">
    <property type="term" value="P:lactate catabolic process"/>
    <property type="evidence" value="ECO:0007669"/>
    <property type="project" value="TreeGrafter"/>
</dbReference>
<gene>
    <name evidence="12" type="ORF">TD95_001210</name>
</gene>
<evidence type="ECO:0000256" key="1">
    <source>
        <dbReference type="ARBA" id="ARBA00001974"/>
    </source>
</evidence>
<keyword evidence="5" id="KW-0274">FAD</keyword>
<keyword evidence="8" id="KW-0496">Mitochondrion</keyword>
<comment type="similarity">
    <text evidence="3">Belongs to the FAD-binding oxidoreductase/transferase type 4 family.</text>
</comment>
<dbReference type="Proteomes" id="UP000033483">
    <property type="component" value="Unassembled WGS sequence"/>
</dbReference>
<keyword evidence="13" id="KW-1185">Reference proteome</keyword>
<dbReference type="OrthoDB" id="7786253at2759"/>
<protein>
    <recommendedName>
        <fullName evidence="9">D-lactate dehydrogenase (cytochrome)</fullName>
        <ecNumber evidence="9">1.1.2.4</ecNumber>
    </recommendedName>
</protein>
<evidence type="ECO:0000256" key="10">
    <source>
        <dbReference type="ARBA" id="ARBA00051436"/>
    </source>
</evidence>
<keyword evidence="6" id="KW-0809">Transit peptide</keyword>
<accession>A0A0F4ZDK8</accession>
<dbReference type="PANTHER" id="PTHR11748:SF111">
    <property type="entry name" value="D-LACTATE DEHYDROGENASE, MITOCHONDRIAL-RELATED"/>
    <property type="match status" value="1"/>
</dbReference>
<dbReference type="Gene3D" id="3.30.465.10">
    <property type="match status" value="1"/>
</dbReference>
<reference evidence="12 13" key="1">
    <citation type="submission" date="2015-03" db="EMBL/GenBank/DDBJ databases">
        <authorList>
            <person name="Radwan O."/>
            <person name="Al-Naeli F.A."/>
            <person name="Rendon G.A."/>
            <person name="Fields C."/>
        </authorList>
    </citation>
    <scope>NUCLEOTIDE SEQUENCE [LARGE SCALE GENOMIC DNA]</scope>
    <source>
        <strain evidence="12">CR-DP1</strain>
    </source>
</reference>
<dbReference type="InterPro" id="IPR016164">
    <property type="entry name" value="FAD-linked_Oxase-like_C"/>
</dbReference>
<dbReference type="FunFam" id="1.10.45.10:FF:000001">
    <property type="entry name" value="D-lactate dehydrogenase mitochondrial"/>
    <property type="match status" value="1"/>
</dbReference>
<dbReference type="InterPro" id="IPR036318">
    <property type="entry name" value="FAD-bd_PCMH-like_sf"/>
</dbReference>
<evidence type="ECO:0000256" key="9">
    <source>
        <dbReference type="ARBA" id="ARBA00038897"/>
    </source>
</evidence>
<feature type="domain" description="FAD-binding PCMH-type" evidence="11">
    <location>
        <begin position="141"/>
        <end position="320"/>
    </location>
</feature>
<dbReference type="Pfam" id="PF01565">
    <property type="entry name" value="FAD_binding_4"/>
    <property type="match status" value="1"/>
</dbReference>
<dbReference type="Gene3D" id="3.30.70.2740">
    <property type="match status" value="1"/>
</dbReference>
<dbReference type="InterPro" id="IPR004113">
    <property type="entry name" value="FAD-bd_oxidored_4_C"/>
</dbReference>
<evidence type="ECO:0000256" key="3">
    <source>
        <dbReference type="ARBA" id="ARBA00008000"/>
    </source>
</evidence>
<comment type="caution">
    <text evidence="12">The sequence shown here is derived from an EMBL/GenBank/DDBJ whole genome shotgun (WGS) entry which is preliminary data.</text>
</comment>